<reference evidence="2" key="1">
    <citation type="submission" date="2009-05" db="EMBL/GenBank/DDBJ databases">
        <title>Complete sequence of Tolumonas auensis DSM 9187.</title>
        <authorList>
            <consortium name="US DOE Joint Genome Institute"/>
            <person name="Lucas S."/>
            <person name="Copeland A."/>
            <person name="Lapidus A."/>
            <person name="Glavina del Rio T."/>
            <person name="Tice H."/>
            <person name="Bruce D."/>
            <person name="Goodwin L."/>
            <person name="Pitluck S."/>
            <person name="Chertkov O."/>
            <person name="Brettin T."/>
            <person name="Detter J.C."/>
            <person name="Han C."/>
            <person name="Larimer F."/>
            <person name="Land M."/>
            <person name="Hauser L."/>
            <person name="Kyrpides N."/>
            <person name="Mikhailova N."/>
            <person name="Spring S."/>
            <person name="Beller H."/>
        </authorList>
    </citation>
    <scope>NUCLEOTIDE SEQUENCE [LARGE SCALE GENOMIC DNA]</scope>
    <source>
        <strain evidence="2">DSM 9187 / TA4</strain>
    </source>
</reference>
<dbReference type="AlphaFoldDB" id="C4LDI5"/>
<dbReference type="OrthoDB" id="9182171at2"/>
<dbReference type="KEGG" id="tau:Tola_1159"/>
<evidence type="ECO:0000313" key="2">
    <source>
        <dbReference type="Proteomes" id="UP000009073"/>
    </source>
</evidence>
<dbReference type="eggNOG" id="ENOG5030BVU">
    <property type="taxonomic scope" value="Bacteria"/>
</dbReference>
<dbReference type="EMBL" id="CP001616">
    <property type="protein sequence ID" value="ACQ92781.1"/>
    <property type="molecule type" value="Genomic_DNA"/>
</dbReference>
<name>C4LDI5_TOLAT</name>
<keyword evidence="2" id="KW-1185">Reference proteome</keyword>
<sequence length="294" mass="34189">MLHLEFAISPSAVNTLSDLTIIQSRFGYAKGALVSQFPKGWFREVIERLNLQNEMQKKKAEEKLRIIKDQSLISLSRVYNGKTWLEAAENSHSEERFHRIIDTSAVANEYIKSILDDLDDDDFKFTTEYQRKSTSLAYAAKALLINAEKVTLFDPYICSTNIGSMNVLNQLMLYCYKSDVEFYIFSDEDRKPSWNERKDKLVEIVKTMPKNIKLYWYSVNDNGSGLMHKRGLFTSKGGLIYDRGFQEPRDIDQQKLFTDIAPMPLQMFEADSQLYNSSTNHENFRIVYQWCSHS</sequence>
<evidence type="ECO:0000313" key="1">
    <source>
        <dbReference type="EMBL" id="ACQ92781.1"/>
    </source>
</evidence>
<organism evidence="1 2">
    <name type="scientific">Tolumonas auensis (strain DSM 9187 / NBRC 110442 / TA 4)</name>
    <dbReference type="NCBI Taxonomy" id="595494"/>
    <lineage>
        <taxon>Bacteria</taxon>
        <taxon>Pseudomonadati</taxon>
        <taxon>Pseudomonadota</taxon>
        <taxon>Gammaproteobacteria</taxon>
        <taxon>Aeromonadales</taxon>
        <taxon>Aeromonadaceae</taxon>
        <taxon>Tolumonas</taxon>
    </lineage>
</organism>
<dbReference type="HOGENOM" id="CLU_946422_0_0_6"/>
<gene>
    <name evidence="1" type="ordered locus">Tola_1159</name>
</gene>
<accession>C4LDI5</accession>
<reference evidence="1 2" key="2">
    <citation type="journal article" date="2011" name="Stand. Genomic Sci.">
        <title>Complete genome sequence of Tolumonas auensis type strain (TA 4).</title>
        <authorList>
            <person name="Chertkov O."/>
            <person name="Copeland A."/>
            <person name="Lucas S."/>
            <person name="Lapidus A."/>
            <person name="Berry K.W."/>
            <person name="Detter J.C."/>
            <person name="Del Rio T.G."/>
            <person name="Hammon N."/>
            <person name="Dalin E."/>
            <person name="Tice H."/>
            <person name="Pitluck S."/>
            <person name="Richardson P."/>
            <person name="Bruce D."/>
            <person name="Goodwin L."/>
            <person name="Han C."/>
            <person name="Tapia R."/>
            <person name="Saunders E."/>
            <person name="Schmutz J."/>
            <person name="Brettin T."/>
            <person name="Larimer F."/>
            <person name="Land M."/>
            <person name="Hauser L."/>
            <person name="Spring S."/>
            <person name="Rohde M."/>
            <person name="Kyrpides N.C."/>
            <person name="Ivanova N."/>
            <person name="Goker M."/>
            <person name="Beller H.R."/>
            <person name="Klenk H.P."/>
            <person name="Woyke T."/>
        </authorList>
    </citation>
    <scope>NUCLEOTIDE SEQUENCE [LARGE SCALE GENOMIC DNA]</scope>
    <source>
        <strain evidence="2">DSM 9187 / TA4</strain>
    </source>
</reference>
<proteinExistence type="predicted"/>
<dbReference type="RefSeq" id="WP_012729380.1">
    <property type="nucleotide sequence ID" value="NC_012691.1"/>
</dbReference>
<protein>
    <submittedName>
        <fullName evidence="1">Uncharacterized protein</fullName>
    </submittedName>
</protein>
<dbReference type="STRING" id="595494.Tola_1159"/>
<dbReference type="Proteomes" id="UP000009073">
    <property type="component" value="Chromosome"/>
</dbReference>